<dbReference type="Proteomes" id="UP001164250">
    <property type="component" value="Chromosome 3"/>
</dbReference>
<accession>A0ACC1BW67</accession>
<organism evidence="1 2">
    <name type="scientific">Pistacia atlantica</name>
    <dbReference type="NCBI Taxonomy" id="434234"/>
    <lineage>
        <taxon>Eukaryota</taxon>
        <taxon>Viridiplantae</taxon>
        <taxon>Streptophyta</taxon>
        <taxon>Embryophyta</taxon>
        <taxon>Tracheophyta</taxon>
        <taxon>Spermatophyta</taxon>
        <taxon>Magnoliopsida</taxon>
        <taxon>eudicotyledons</taxon>
        <taxon>Gunneridae</taxon>
        <taxon>Pentapetalae</taxon>
        <taxon>rosids</taxon>
        <taxon>malvids</taxon>
        <taxon>Sapindales</taxon>
        <taxon>Anacardiaceae</taxon>
        <taxon>Pistacia</taxon>
    </lineage>
</organism>
<evidence type="ECO:0000313" key="2">
    <source>
        <dbReference type="Proteomes" id="UP001164250"/>
    </source>
</evidence>
<gene>
    <name evidence="1" type="ORF">Patl1_04269</name>
</gene>
<evidence type="ECO:0000313" key="1">
    <source>
        <dbReference type="EMBL" id="KAJ0103167.1"/>
    </source>
</evidence>
<comment type="caution">
    <text evidence="1">The sequence shown here is derived from an EMBL/GenBank/DDBJ whole genome shotgun (WGS) entry which is preliminary data.</text>
</comment>
<protein>
    <submittedName>
        <fullName evidence="1">Uncharacterized protein</fullName>
    </submittedName>
</protein>
<sequence>MDSSEIGSLEEKLKTLLAQLQTEFGIFERLVYKNKNQHRRSSYFQYLLKMVEPMLKAAMYPLFEIFSM</sequence>
<keyword evidence="2" id="KW-1185">Reference proteome</keyword>
<reference evidence="2" key="1">
    <citation type="journal article" date="2023" name="G3 (Bethesda)">
        <title>Genome assembly and association tests identify interacting loci associated with vigor, precocity, and sex in interspecific pistachio rootstocks.</title>
        <authorList>
            <person name="Palmer W."/>
            <person name="Jacygrad E."/>
            <person name="Sagayaradj S."/>
            <person name="Cavanaugh K."/>
            <person name="Han R."/>
            <person name="Bertier L."/>
            <person name="Beede B."/>
            <person name="Kafkas S."/>
            <person name="Golino D."/>
            <person name="Preece J."/>
            <person name="Michelmore R."/>
        </authorList>
    </citation>
    <scope>NUCLEOTIDE SEQUENCE [LARGE SCALE GENOMIC DNA]</scope>
</reference>
<proteinExistence type="predicted"/>
<dbReference type="EMBL" id="CM047899">
    <property type="protein sequence ID" value="KAJ0103167.1"/>
    <property type="molecule type" value="Genomic_DNA"/>
</dbReference>
<name>A0ACC1BW67_9ROSI</name>